<name>A0ABR0QT08_GOSAR</name>
<dbReference type="Proteomes" id="UP001358586">
    <property type="component" value="Chromosome 2"/>
</dbReference>
<dbReference type="SUPFAM" id="SSF53098">
    <property type="entry name" value="Ribonuclease H-like"/>
    <property type="match status" value="1"/>
</dbReference>
<organism evidence="2 3">
    <name type="scientific">Gossypium arboreum</name>
    <name type="common">Tree cotton</name>
    <name type="synonym">Gossypium nanking</name>
    <dbReference type="NCBI Taxonomy" id="29729"/>
    <lineage>
        <taxon>Eukaryota</taxon>
        <taxon>Viridiplantae</taxon>
        <taxon>Streptophyta</taxon>
        <taxon>Embryophyta</taxon>
        <taxon>Tracheophyta</taxon>
        <taxon>Spermatophyta</taxon>
        <taxon>Magnoliopsida</taxon>
        <taxon>eudicotyledons</taxon>
        <taxon>Gunneridae</taxon>
        <taxon>Pentapetalae</taxon>
        <taxon>rosids</taxon>
        <taxon>malvids</taxon>
        <taxon>Malvales</taxon>
        <taxon>Malvaceae</taxon>
        <taxon>Malvoideae</taxon>
        <taxon>Gossypium</taxon>
    </lineage>
</organism>
<dbReference type="InterPro" id="IPR036397">
    <property type="entry name" value="RNaseH_sf"/>
</dbReference>
<dbReference type="Gene3D" id="3.30.420.10">
    <property type="entry name" value="Ribonuclease H-like superfamily/Ribonuclease H"/>
    <property type="match status" value="1"/>
</dbReference>
<dbReference type="InterPro" id="IPR012337">
    <property type="entry name" value="RNaseH-like_sf"/>
</dbReference>
<dbReference type="EMBL" id="JARKNE010000002">
    <property type="protein sequence ID" value="KAK5842443.1"/>
    <property type="molecule type" value="Genomic_DNA"/>
</dbReference>
<evidence type="ECO:0000259" key="1">
    <source>
        <dbReference type="Pfam" id="PF13456"/>
    </source>
</evidence>
<dbReference type="CDD" id="cd06222">
    <property type="entry name" value="RNase_H_like"/>
    <property type="match status" value="1"/>
</dbReference>
<accession>A0ABR0QT08</accession>
<dbReference type="InterPro" id="IPR044730">
    <property type="entry name" value="RNase_H-like_dom_plant"/>
</dbReference>
<dbReference type="InterPro" id="IPR052929">
    <property type="entry name" value="RNase_H-like_EbsB-rel"/>
</dbReference>
<dbReference type="InterPro" id="IPR002156">
    <property type="entry name" value="RNaseH_domain"/>
</dbReference>
<dbReference type="PANTHER" id="PTHR47074">
    <property type="entry name" value="BNAC02G40300D PROTEIN"/>
    <property type="match status" value="1"/>
</dbReference>
<comment type="caution">
    <text evidence="2">The sequence shown here is derived from an EMBL/GenBank/DDBJ whole genome shotgun (WGS) entry which is preliminary data.</text>
</comment>
<feature type="domain" description="RNase H type-1" evidence="1">
    <location>
        <begin position="136"/>
        <end position="256"/>
    </location>
</feature>
<sequence length="286" mass="32917">MQYRKLATDTICPRCGASAETMDHLFRECPVTVEAWTALSLQHIVRIKNMDFVQWLTWVFNQLTPCQCCLFCCTLWAIWGDRNKRIHEKTVSTGKDIAKLINSFINELNVFKKRKLAKTTEPSRWRHPTGEFIKINFDCAYNEGQNCSALGIVARDADGTVLLSYLEIHQGIASAFAAEAIACWKAVQLGIEKGWQSIIVEGDSLTIIKKYNTEGQDRSLIGAYIYDIKQQIKEPINITFKHILRSVNTLVHILATVTLRRKEEIYLEKTVPEYAEEQMRREWEPN</sequence>
<gene>
    <name evidence="2" type="ORF">PVK06_004799</name>
</gene>
<evidence type="ECO:0000313" key="2">
    <source>
        <dbReference type="EMBL" id="KAK5842443.1"/>
    </source>
</evidence>
<keyword evidence="3" id="KW-1185">Reference proteome</keyword>
<evidence type="ECO:0000313" key="3">
    <source>
        <dbReference type="Proteomes" id="UP001358586"/>
    </source>
</evidence>
<dbReference type="PANTHER" id="PTHR47074:SF61">
    <property type="entry name" value="RNASE H TYPE-1 DOMAIN-CONTAINING PROTEIN"/>
    <property type="match status" value="1"/>
</dbReference>
<reference evidence="2 3" key="1">
    <citation type="submission" date="2023-03" db="EMBL/GenBank/DDBJ databases">
        <title>WGS of Gossypium arboreum.</title>
        <authorList>
            <person name="Yu D."/>
        </authorList>
    </citation>
    <scope>NUCLEOTIDE SEQUENCE [LARGE SCALE GENOMIC DNA]</scope>
    <source>
        <tissue evidence="2">Leaf</tissue>
    </source>
</reference>
<proteinExistence type="predicted"/>
<dbReference type="Pfam" id="PF13456">
    <property type="entry name" value="RVT_3"/>
    <property type="match status" value="1"/>
</dbReference>
<protein>
    <recommendedName>
        <fullName evidence="1">RNase H type-1 domain-containing protein</fullName>
    </recommendedName>
</protein>